<protein>
    <submittedName>
        <fullName evidence="6">LysR family transcriptional regulator</fullName>
    </submittedName>
</protein>
<keyword evidence="4" id="KW-0804">Transcription</keyword>
<dbReference type="PANTHER" id="PTHR30537:SF5">
    <property type="entry name" value="HTH-TYPE TRANSCRIPTIONAL ACTIVATOR TTDR-RELATED"/>
    <property type="match status" value="1"/>
</dbReference>
<dbReference type="Proteomes" id="UP000319502">
    <property type="component" value="Unassembled WGS sequence"/>
</dbReference>
<keyword evidence="3" id="KW-0238">DNA-binding</keyword>
<dbReference type="AlphaFoldDB" id="A0A557R0C7"/>
<dbReference type="PANTHER" id="PTHR30537">
    <property type="entry name" value="HTH-TYPE TRANSCRIPTIONAL REGULATOR"/>
    <property type="match status" value="1"/>
</dbReference>
<dbReference type="SUPFAM" id="SSF46785">
    <property type="entry name" value="Winged helix' DNA-binding domain"/>
    <property type="match status" value="1"/>
</dbReference>
<evidence type="ECO:0000259" key="5">
    <source>
        <dbReference type="PROSITE" id="PS50931"/>
    </source>
</evidence>
<dbReference type="InterPro" id="IPR005119">
    <property type="entry name" value="LysR_subst-bd"/>
</dbReference>
<reference evidence="6 7" key="1">
    <citation type="submission" date="2019-07" db="EMBL/GenBank/DDBJ databases">
        <title>The pathways for chlorine oxyanion respiration interact through the shared metabolite chlorate.</title>
        <authorList>
            <person name="Barnum T.P."/>
            <person name="Cheng Y."/>
            <person name="Hill K.A."/>
            <person name="Lucas L.N."/>
            <person name="Carlson H.K."/>
            <person name="Coates J.D."/>
        </authorList>
    </citation>
    <scope>NUCLEOTIDE SEQUENCE [LARGE SCALE GENOMIC DNA]</scope>
    <source>
        <strain evidence="6 7">SFB-3</strain>
    </source>
</reference>
<evidence type="ECO:0000256" key="4">
    <source>
        <dbReference type="ARBA" id="ARBA00023163"/>
    </source>
</evidence>
<comment type="similarity">
    <text evidence="1">Belongs to the LysR transcriptional regulatory family.</text>
</comment>
<dbReference type="InterPro" id="IPR000847">
    <property type="entry name" value="LysR_HTH_N"/>
</dbReference>
<name>A0A557R0C7_9RHOO</name>
<dbReference type="PROSITE" id="PS50931">
    <property type="entry name" value="HTH_LYSR"/>
    <property type="match status" value="1"/>
</dbReference>
<dbReference type="GO" id="GO:0006351">
    <property type="term" value="P:DNA-templated transcription"/>
    <property type="evidence" value="ECO:0007669"/>
    <property type="project" value="TreeGrafter"/>
</dbReference>
<dbReference type="EMBL" id="VMNK01000003">
    <property type="protein sequence ID" value="TVO58608.1"/>
    <property type="molecule type" value="Genomic_DNA"/>
</dbReference>
<dbReference type="OrthoDB" id="8591238at2"/>
<evidence type="ECO:0000256" key="2">
    <source>
        <dbReference type="ARBA" id="ARBA00023015"/>
    </source>
</evidence>
<comment type="caution">
    <text evidence="6">The sequence shown here is derived from an EMBL/GenBank/DDBJ whole genome shotgun (WGS) entry which is preliminary data.</text>
</comment>
<accession>A0A557R0C7</accession>
<dbReference type="Pfam" id="PF03466">
    <property type="entry name" value="LysR_substrate"/>
    <property type="match status" value="1"/>
</dbReference>
<keyword evidence="7" id="KW-1185">Reference proteome</keyword>
<dbReference type="PRINTS" id="PR00039">
    <property type="entry name" value="HTHLYSR"/>
</dbReference>
<dbReference type="GO" id="GO:0043565">
    <property type="term" value="F:sequence-specific DNA binding"/>
    <property type="evidence" value="ECO:0007669"/>
    <property type="project" value="TreeGrafter"/>
</dbReference>
<dbReference type="InterPro" id="IPR058163">
    <property type="entry name" value="LysR-type_TF_proteobact-type"/>
</dbReference>
<dbReference type="InterPro" id="IPR036388">
    <property type="entry name" value="WH-like_DNA-bd_sf"/>
</dbReference>
<dbReference type="InterPro" id="IPR036390">
    <property type="entry name" value="WH_DNA-bd_sf"/>
</dbReference>
<dbReference type="Gene3D" id="3.40.190.10">
    <property type="entry name" value="Periplasmic binding protein-like II"/>
    <property type="match status" value="2"/>
</dbReference>
<gene>
    <name evidence="6" type="ORF">FHP91_02780</name>
</gene>
<feature type="domain" description="HTH lysR-type" evidence="5">
    <location>
        <begin position="27"/>
        <end position="84"/>
    </location>
</feature>
<dbReference type="GO" id="GO:0003700">
    <property type="term" value="F:DNA-binding transcription factor activity"/>
    <property type="evidence" value="ECO:0007669"/>
    <property type="project" value="InterPro"/>
</dbReference>
<evidence type="ECO:0000313" key="7">
    <source>
        <dbReference type="Proteomes" id="UP000319502"/>
    </source>
</evidence>
<evidence type="ECO:0000313" key="6">
    <source>
        <dbReference type="EMBL" id="TVO58608.1"/>
    </source>
</evidence>
<proteinExistence type="inferred from homology"/>
<evidence type="ECO:0000256" key="3">
    <source>
        <dbReference type="ARBA" id="ARBA00023125"/>
    </source>
</evidence>
<organism evidence="6 7">
    <name type="scientific">Denitromonas halophila</name>
    <dbReference type="NCBI Taxonomy" id="1629404"/>
    <lineage>
        <taxon>Bacteria</taxon>
        <taxon>Pseudomonadati</taxon>
        <taxon>Pseudomonadota</taxon>
        <taxon>Betaproteobacteria</taxon>
        <taxon>Rhodocyclales</taxon>
        <taxon>Zoogloeaceae</taxon>
        <taxon>Denitromonas</taxon>
    </lineage>
</organism>
<dbReference type="Pfam" id="PF00126">
    <property type="entry name" value="HTH_1"/>
    <property type="match status" value="1"/>
</dbReference>
<sequence>MQRWQGGGRCRHSRRLQSMSRSLLRDLPLRELLALEASLRLGSLARAADELSVTPSAISHRIRQLERTLGIALLARRGRGVAPTAAAAACQHELSALVAEFRRATHALRHNAQQTLHIDVTPVLGATWLTAQLAALRQALDLPRLQVELSATRLPNAPADPRTDILIELVADPLASGLTRLFGARIGAYVDARSPLSSPVSLGELQQQTLLRQTVVEWSDWCVTAFGHSAPLHYGVMLDDPLSALEACLAGGGPALLSTLSVAPYVASGQLRPLHPAQIDAGHYAITLTERGQRKELARRAAAALVALAVA</sequence>
<dbReference type="Gene3D" id="1.10.10.10">
    <property type="entry name" value="Winged helix-like DNA-binding domain superfamily/Winged helix DNA-binding domain"/>
    <property type="match status" value="1"/>
</dbReference>
<keyword evidence="2" id="KW-0805">Transcription regulation</keyword>
<evidence type="ECO:0000256" key="1">
    <source>
        <dbReference type="ARBA" id="ARBA00009437"/>
    </source>
</evidence>
<dbReference type="SUPFAM" id="SSF53850">
    <property type="entry name" value="Periplasmic binding protein-like II"/>
    <property type="match status" value="1"/>
</dbReference>